<protein>
    <submittedName>
        <fullName evidence="1">Uncharacterized protein</fullName>
    </submittedName>
</protein>
<organism evidence="1 3">
    <name type="scientific">Lacticaseibacillus chiayiensis</name>
    <dbReference type="NCBI Taxonomy" id="2100821"/>
    <lineage>
        <taxon>Bacteria</taxon>
        <taxon>Bacillati</taxon>
        <taxon>Bacillota</taxon>
        <taxon>Bacilli</taxon>
        <taxon>Lactobacillales</taxon>
        <taxon>Lactobacillaceae</taxon>
        <taxon>Lacticaseibacillus</taxon>
    </lineage>
</organism>
<dbReference type="RefSeq" id="WP_129300965.1">
    <property type="nucleotide sequence ID" value="NZ_CP074378.1"/>
</dbReference>
<evidence type="ECO:0000313" key="1">
    <source>
        <dbReference type="EMBL" id="RXT29520.1"/>
    </source>
</evidence>
<accession>A0A4V1P323</accession>
<proteinExistence type="predicted"/>
<sequence>MPKTDLKMLAEGFKNTDDLVDATLHMLDENDYLFLAIALAQELVYHRSDRDKVTLIKEYVQLV</sequence>
<gene>
    <name evidence="1" type="ORF">BVJ53_02205</name>
    <name evidence="2" type="ORF">OFW50_07360</name>
</gene>
<dbReference type="Proteomes" id="UP001164790">
    <property type="component" value="Chromosome"/>
</dbReference>
<dbReference type="Proteomes" id="UP000290475">
    <property type="component" value="Unassembled WGS sequence"/>
</dbReference>
<dbReference type="AlphaFoldDB" id="A0A4V1P323"/>
<evidence type="ECO:0000313" key="3">
    <source>
        <dbReference type="Proteomes" id="UP000290475"/>
    </source>
</evidence>
<evidence type="ECO:0000313" key="2">
    <source>
        <dbReference type="EMBL" id="UYN55328.1"/>
    </source>
</evidence>
<name>A0A4V1P323_9LACO</name>
<reference evidence="2" key="2">
    <citation type="submission" date="2022-10" db="EMBL/GenBank/DDBJ databases">
        <title>Comparative genomic analysis and in-vitro probiotic properties of the potential probiotic L. chiayiensis AACE 3.</title>
        <authorList>
            <person name="Kang X."/>
        </authorList>
    </citation>
    <scope>NUCLEOTIDE SEQUENCE</scope>
    <source>
        <strain evidence="2">AACE 3</strain>
    </source>
</reference>
<evidence type="ECO:0000313" key="4">
    <source>
        <dbReference type="Proteomes" id="UP001164790"/>
    </source>
</evidence>
<keyword evidence="4" id="KW-1185">Reference proteome</keyword>
<dbReference type="EMBL" id="CP107523">
    <property type="protein sequence ID" value="UYN55328.1"/>
    <property type="molecule type" value="Genomic_DNA"/>
</dbReference>
<dbReference type="EMBL" id="MSSM01000005">
    <property type="protein sequence ID" value="RXT29520.1"/>
    <property type="molecule type" value="Genomic_DNA"/>
</dbReference>
<reference evidence="1 3" key="1">
    <citation type="submission" date="2017-01" db="EMBL/GenBank/DDBJ databases">
        <title>Lactobacillus chiayiensis sp. nov., a lactic acid bacterium isolated from compost.</title>
        <authorList>
            <person name="Huang C.-H."/>
        </authorList>
    </citation>
    <scope>NUCLEOTIDE SEQUENCE [LARGE SCALE GENOMIC DNA]</scope>
    <source>
        <strain evidence="1">Chh01</strain>
        <strain evidence="3">chh01</strain>
    </source>
</reference>